<dbReference type="OrthoDB" id="5412502at2759"/>
<dbReference type="VEuPathDB" id="FungiDB:BO78DRAFT_213449"/>
<feature type="transmembrane region" description="Helical" evidence="1">
    <location>
        <begin position="132"/>
        <end position="150"/>
    </location>
</feature>
<name>A0A319DZY1_ASPSB</name>
<feature type="transmembrane region" description="Helical" evidence="1">
    <location>
        <begin position="231"/>
        <end position="251"/>
    </location>
</feature>
<gene>
    <name evidence="2" type="ORF">BO78DRAFT_213449</name>
</gene>
<dbReference type="AlphaFoldDB" id="A0A319DZY1"/>
<feature type="transmembrane region" description="Helical" evidence="1">
    <location>
        <begin position="156"/>
        <end position="176"/>
    </location>
</feature>
<feature type="transmembrane region" description="Helical" evidence="1">
    <location>
        <begin position="257"/>
        <end position="277"/>
    </location>
</feature>
<keyword evidence="1" id="KW-0812">Transmembrane</keyword>
<proteinExistence type="predicted"/>
<keyword evidence="3" id="KW-1185">Reference proteome</keyword>
<accession>A0A319DZY1</accession>
<protein>
    <submittedName>
        <fullName evidence="2">Uncharacterized protein</fullName>
    </submittedName>
</protein>
<sequence>MVLKFPKSRSDWEFDLVGLLAILGESIVSEIVQPLTASRTVFLPRLMPAPHALIRPSRRKALPTTSSRGIGVYSPINIQSVPYFAGLIHQFDLLEPYEFREYHVTFSPLGSQSDHDVEKPVATVQTIAPLKLITIGSFLWTAGVLAWAIVLGDGPAVISIVLVSLASSFHSAASFWKVAPLKFSPSAAVTPGDFIFATHEGAFIVVKCTGEVLRALYTSEARCDYVIGGTAYLTLISMGTLLLMMGIVMMSNCSWDMQVILGASYLVLNGLYMLYALTPAVNNRDLHWDLSMFDIKCTTTLLTSSYTRCLWEAIRATRETQWAFKGQFIPDEEAWREWTEKAGIEARDPNSRWDPEAARDRLMIMRRRGGRGTQAMPILPDDP</sequence>
<evidence type="ECO:0000313" key="2">
    <source>
        <dbReference type="EMBL" id="PYI02760.1"/>
    </source>
</evidence>
<evidence type="ECO:0000313" key="3">
    <source>
        <dbReference type="Proteomes" id="UP000248423"/>
    </source>
</evidence>
<keyword evidence="1" id="KW-0472">Membrane</keyword>
<evidence type="ECO:0000256" key="1">
    <source>
        <dbReference type="SAM" id="Phobius"/>
    </source>
</evidence>
<dbReference type="Proteomes" id="UP000248423">
    <property type="component" value="Unassembled WGS sequence"/>
</dbReference>
<dbReference type="EMBL" id="KZ826389">
    <property type="protein sequence ID" value="PYI02760.1"/>
    <property type="molecule type" value="Genomic_DNA"/>
</dbReference>
<keyword evidence="1" id="KW-1133">Transmembrane helix</keyword>
<reference evidence="2 3" key="1">
    <citation type="submission" date="2018-02" db="EMBL/GenBank/DDBJ databases">
        <title>The genomes of Aspergillus section Nigri reveals drivers in fungal speciation.</title>
        <authorList>
            <consortium name="DOE Joint Genome Institute"/>
            <person name="Vesth T.C."/>
            <person name="Nybo J."/>
            <person name="Theobald S."/>
            <person name="Brandl J."/>
            <person name="Frisvad J.C."/>
            <person name="Nielsen K.F."/>
            <person name="Lyhne E.K."/>
            <person name="Kogle M.E."/>
            <person name="Kuo A."/>
            <person name="Riley R."/>
            <person name="Clum A."/>
            <person name="Nolan M."/>
            <person name="Lipzen A."/>
            <person name="Salamov A."/>
            <person name="Henrissat B."/>
            <person name="Wiebenga A."/>
            <person name="De vries R.P."/>
            <person name="Grigoriev I.V."/>
            <person name="Mortensen U.H."/>
            <person name="Andersen M.R."/>
            <person name="Baker S.E."/>
        </authorList>
    </citation>
    <scope>NUCLEOTIDE SEQUENCE [LARGE SCALE GENOMIC DNA]</scope>
    <source>
        <strain evidence="2 3">CBS 121057</strain>
    </source>
</reference>
<organism evidence="2 3">
    <name type="scientific">Aspergillus sclerotiicarbonarius (strain CBS 121057 / IBT 28362)</name>
    <dbReference type="NCBI Taxonomy" id="1448318"/>
    <lineage>
        <taxon>Eukaryota</taxon>
        <taxon>Fungi</taxon>
        <taxon>Dikarya</taxon>
        <taxon>Ascomycota</taxon>
        <taxon>Pezizomycotina</taxon>
        <taxon>Eurotiomycetes</taxon>
        <taxon>Eurotiomycetidae</taxon>
        <taxon>Eurotiales</taxon>
        <taxon>Aspergillaceae</taxon>
        <taxon>Aspergillus</taxon>
        <taxon>Aspergillus subgen. Circumdati</taxon>
    </lineage>
</organism>